<keyword evidence="13" id="KW-1185">Reference proteome</keyword>
<evidence type="ECO:0000256" key="4">
    <source>
        <dbReference type="ARBA" id="ARBA00022801"/>
    </source>
</evidence>
<evidence type="ECO:0000256" key="8">
    <source>
        <dbReference type="ARBA" id="ARBA00023326"/>
    </source>
</evidence>
<dbReference type="PANTHER" id="PTHR31983">
    <property type="entry name" value="ENDO-1,3(4)-BETA-GLUCANASE 1"/>
    <property type="match status" value="1"/>
</dbReference>
<dbReference type="Proteomes" id="UP000242254">
    <property type="component" value="Unassembled WGS sequence"/>
</dbReference>
<dbReference type="Gene3D" id="1.20.5.420">
    <property type="entry name" value="Immunoglobulin FC, subunit C"/>
    <property type="match status" value="1"/>
</dbReference>
<proteinExistence type="inferred from homology"/>
<dbReference type="InterPro" id="IPR040720">
    <property type="entry name" value="GH81_C"/>
</dbReference>
<evidence type="ECO:0000313" key="12">
    <source>
        <dbReference type="EMBL" id="PHZ17274.1"/>
    </source>
</evidence>
<evidence type="ECO:0000256" key="3">
    <source>
        <dbReference type="ARBA" id="ARBA00012780"/>
    </source>
</evidence>
<organism evidence="12 13">
    <name type="scientific">Rhizopus microsporus ATCC 52813</name>
    <dbReference type="NCBI Taxonomy" id="1340429"/>
    <lineage>
        <taxon>Eukaryota</taxon>
        <taxon>Fungi</taxon>
        <taxon>Fungi incertae sedis</taxon>
        <taxon>Mucoromycota</taxon>
        <taxon>Mucoromycotina</taxon>
        <taxon>Mucoromycetes</taxon>
        <taxon>Mucorales</taxon>
        <taxon>Mucorineae</taxon>
        <taxon>Rhizopodaceae</taxon>
        <taxon>Rhizopus</taxon>
    </lineage>
</organism>
<dbReference type="InterPro" id="IPR040451">
    <property type="entry name" value="GH81_N"/>
</dbReference>
<evidence type="ECO:0000313" key="13">
    <source>
        <dbReference type="Proteomes" id="UP000242254"/>
    </source>
</evidence>
<dbReference type="EMBL" id="KZ303842">
    <property type="protein sequence ID" value="PHZ17274.1"/>
    <property type="molecule type" value="Genomic_DNA"/>
</dbReference>
<evidence type="ECO:0000256" key="5">
    <source>
        <dbReference type="ARBA" id="ARBA00023277"/>
    </source>
</evidence>
<dbReference type="InterPro" id="IPR005200">
    <property type="entry name" value="Endo-beta-glucanase"/>
</dbReference>
<feature type="signal peptide" evidence="9">
    <location>
        <begin position="1"/>
        <end position="19"/>
    </location>
</feature>
<dbReference type="EC" id="3.2.1.39" evidence="3"/>
<keyword evidence="4 12" id="KW-0378">Hydrolase</keyword>
<keyword evidence="8" id="KW-0624">Polysaccharide degradation</keyword>
<dbReference type="Pfam" id="PF17652">
    <property type="entry name" value="Glyco_hydro81C"/>
    <property type="match status" value="1"/>
</dbReference>
<dbReference type="GO" id="GO:0052861">
    <property type="term" value="F:endo-1,3(4)-beta-glucanase activity"/>
    <property type="evidence" value="ECO:0007669"/>
    <property type="project" value="InterPro"/>
</dbReference>
<dbReference type="GO" id="GO:0042973">
    <property type="term" value="F:glucan endo-1,3-beta-D-glucosidase activity"/>
    <property type="evidence" value="ECO:0007669"/>
    <property type="project" value="UniProtKB-EC"/>
</dbReference>
<dbReference type="GO" id="GO:0000272">
    <property type="term" value="P:polysaccharide catabolic process"/>
    <property type="evidence" value="ECO:0007669"/>
    <property type="project" value="UniProtKB-KW"/>
</dbReference>
<dbReference type="Gene3D" id="2.70.98.30">
    <property type="entry name" value="Golgi alpha-mannosidase II, domain 4"/>
    <property type="match status" value="1"/>
</dbReference>
<dbReference type="Gene3D" id="1.10.287.1170">
    <property type="entry name" value="glycoside hydrolase family 81 endo-[beta] glucanase"/>
    <property type="match status" value="1"/>
</dbReference>
<dbReference type="STRING" id="1340429.A0A2G4T8C4"/>
<evidence type="ECO:0000259" key="11">
    <source>
        <dbReference type="Pfam" id="PF17652"/>
    </source>
</evidence>
<gene>
    <name evidence="12" type="ORF">RHIMIDRAFT_253561</name>
</gene>
<sequence length="750" mass="84985">MKYISLLLFYAICYHTVIAAHLNESDYTQFSQFLSAMLARESPSSVFPAISHPYPPIYADTSFKKPVPTNSWISNLFYPSTGNLAPTTPDPYILRLLDDFGGNPGLSISQPSQKVIGSYSSMNNVPETPAGYIVNGVVVDFRVTSAEWKDQRPEPLITNWDLFGTNIRLQSKSGSIDFPVARGMSYVTALYNDLTPQFFTQHAILQVSSDMFQSNDTYTGRKFKLSFNDNPTSTFIIYALGKEPLTLQKIGNNNLVAANKYNGPIQVTKLPSKESEIVLDFNRGTWATGGDIKLDLNRNSYTIEWKQGGNRSKNLLMYAYPHHMKSFIRDGSLKKTNLKLQSSTKGIMQAVVGNVWTLLEKNVSSIDWLPSNPTPEASTRNEIMENLVSDVRLNYTEETLKGDNYFSGKGLQKLAILSLLLNKPNQTALKNQELAEESLNKIKAAFLPYLENRQMDPFRYDALYKGVVSLNGLPTELGGTGNRDAAFGHSYYNDHHYHQGYLIVTAAIIHYLDPVWNTNQIRKWTEALIQDVNCQASDNADFAQFRNWDWFAGHSWAGGIKVNGALDGRDQESVPESVNFYWGVKLWGLATKNTDLVKLANLQLAVMKRATYEYFWMLDSNENRPPAMVKNKVAGIFFEQKIDYTTYFGRFIEYIHGIQQLPMTPILAEYMRTPQFVAEEWDQKLKDVAPTVDNPWSGVLYLNYAMINPADAYPLLRTAQMDDGQTRSYSLYLAATRPSFYRRCNNYKIL</sequence>
<feature type="domain" description="Glycosyl hydrolase family 81 C-terminal" evidence="11">
    <location>
        <begin position="377"/>
        <end position="731"/>
    </location>
</feature>
<evidence type="ECO:0000256" key="2">
    <source>
        <dbReference type="ARBA" id="ARBA00010730"/>
    </source>
</evidence>
<evidence type="ECO:0000256" key="9">
    <source>
        <dbReference type="SAM" id="SignalP"/>
    </source>
</evidence>
<keyword evidence="6" id="KW-0326">Glycosidase</keyword>
<feature type="domain" description="Glycosyl hydrolase family 81 N-terminal" evidence="10">
    <location>
        <begin position="53"/>
        <end position="372"/>
    </location>
</feature>
<dbReference type="AlphaFoldDB" id="A0A2G4T8C4"/>
<reference evidence="12 13" key="1">
    <citation type="journal article" date="2016" name="Proc. Natl. Acad. Sci. U.S.A.">
        <title>Lipid metabolic changes in an early divergent fungus govern the establishment of a mutualistic symbiosis with endobacteria.</title>
        <authorList>
            <person name="Lastovetsky O.A."/>
            <person name="Gaspar M.L."/>
            <person name="Mondo S.J."/>
            <person name="LaButti K.M."/>
            <person name="Sandor L."/>
            <person name="Grigoriev I.V."/>
            <person name="Henry S.A."/>
            <person name="Pawlowska T.E."/>
        </authorList>
    </citation>
    <scope>NUCLEOTIDE SEQUENCE [LARGE SCALE GENOMIC DNA]</scope>
    <source>
        <strain evidence="12 13">ATCC 52813</strain>
    </source>
</reference>
<dbReference type="PROSITE" id="PS52008">
    <property type="entry name" value="GH81"/>
    <property type="match status" value="1"/>
</dbReference>
<keyword evidence="9" id="KW-0732">Signal</keyword>
<comment type="similarity">
    <text evidence="2">Belongs to the glycosyl hydrolase 81 family.</text>
</comment>
<dbReference type="GeneID" id="35442014"/>
<evidence type="ECO:0000256" key="6">
    <source>
        <dbReference type="ARBA" id="ARBA00023295"/>
    </source>
</evidence>
<dbReference type="GO" id="GO:0071555">
    <property type="term" value="P:cell wall organization"/>
    <property type="evidence" value="ECO:0007669"/>
    <property type="project" value="UniProtKB-KW"/>
</dbReference>
<dbReference type="RefSeq" id="XP_023470982.1">
    <property type="nucleotide sequence ID" value="XM_023611024.1"/>
</dbReference>
<dbReference type="PANTHER" id="PTHR31983:SF0">
    <property type="entry name" value="GLUCAN ENDO-1,3-BETA-D-GLUCOSIDASE 2"/>
    <property type="match status" value="1"/>
</dbReference>
<protein>
    <recommendedName>
        <fullName evidence="3">glucan endo-1,3-beta-D-glucosidase</fullName>
        <ecNumber evidence="3">3.2.1.39</ecNumber>
    </recommendedName>
</protein>
<evidence type="ECO:0000259" key="10">
    <source>
        <dbReference type="Pfam" id="PF03639"/>
    </source>
</evidence>
<evidence type="ECO:0000256" key="7">
    <source>
        <dbReference type="ARBA" id="ARBA00023316"/>
    </source>
</evidence>
<feature type="chain" id="PRO_5013586001" description="glucan endo-1,3-beta-D-glucosidase" evidence="9">
    <location>
        <begin position="20"/>
        <end position="750"/>
    </location>
</feature>
<dbReference type="Pfam" id="PF03639">
    <property type="entry name" value="Glyco_hydro_81"/>
    <property type="match status" value="1"/>
</dbReference>
<evidence type="ECO:0000256" key="1">
    <source>
        <dbReference type="ARBA" id="ARBA00000382"/>
    </source>
</evidence>
<comment type="catalytic activity">
    <reaction evidence="1">
        <text>Hydrolysis of (1-&gt;3)-beta-D-glucosidic linkages in (1-&gt;3)-beta-D-glucans.</text>
        <dbReference type="EC" id="3.2.1.39"/>
    </reaction>
</comment>
<name>A0A2G4T8C4_RHIZD</name>
<accession>A0A2G4T8C4</accession>
<keyword evidence="7" id="KW-0961">Cell wall biogenesis/degradation</keyword>
<keyword evidence="5" id="KW-0119">Carbohydrate metabolism</keyword>